<evidence type="ECO:0000313" key="2">
    <source>
        <dbReference type="Proteomes" id="UP000623129"/>
    </source>
</evidence>
<dbReference type="Proteomes" id="UP000623129">
    <property type="component" value="Unassembled WGS sequence"/>
</dbReference>
<evidence type="ECO:0000313" key="1">
    <source>
        <dbReference type="EMBL" id="KAF3336440.1"/>
    </source>
</evidence>
<keyword evidence="2" id="KW-1185">Reference proteome</keyword>
<gene>
    <name evidence="1" type="ORF">FCM35_KLT19026</name>
</gene>
<reference evidence="1" key="1">
    <citation type="submission" date="2020-01" db="EMBL/GenBank/DDBJ databases">
        <title>Genome sequence of Kobresia littledalei, the first chromosome-level genome in the family Cyperaceae.</title>
        <authorList>
            <person name="Qu G."/>
        </authorList>
    </citation>
    <scope>NUCLEOTIDE SEQUENCE</scope>
    <source>
        <strain evidence="1">C.B.Clarke</strain>
        <tissue evidence="1">Leaf</tissue>
    </source>
</reference>
<proteinExistence type="predicted"/>
<dbReference type="AlphaFoldDB" id="A0A833QW42"/>
<sequence length="138" mass="14982">MPRGQYAHSVGCLIQLDAFVKLLSILLKLLRHPLLFLSAPPLAPRTPAPPLRLSSSRLRLSSSPLRLWHPARLHARTAARPPAHTADCAILAVYSYSGNYEHPFLRFTAIQVPPLTGLAGLCPGLCVLVLCACFPSLS</sequence>
<organism evidence="1 2">
    <name type="scientific">Carex littledalei</name>
    <dbReference type="NCBI Taxonomy" id="544730"/>
    <lineage>
        <taxon>Eukaryota</taxon>
        <taxon>Viridiplantae</taxon>
        <taxon>Streptophyta</taxon>
        <taxon>Embryophyta</taxon>
        <taxon>Tracheophyta</taxon>
        <taxon>Spermatophyta</taxon>
        <taxon>Magnoliopsida</taxon>
        <taxon>Liliopsida</taxon>
        <taxon>Poales</taxon>
        <taxon>Cyperaceae</taxon>
        <taxon>Cyperoideae</taxon>
        <taxon>Cariceae</taxon>
        <taxon>Carex</taxon>
        <taxon>Carex subgen. Euthyceras</taxon>
    </lineage>
</organism>
<protein>
    <submittedName>
        <fullName evidence="1">Uncharacterized protein</fullName>
    </submittedName>
</protein>
<accession>A0A833QW42</accession>
<comment type="caution">
    <text evidence="1">The sequence shown here is derived from an EMBL/GenBank/DDBJ whole genome shotgun (WGS) entry which is preliminary data.</text>
</comment>
<name>A0A833QW42_9POAL</name>
<dbReference type="EMBL" id="SWLB01000007">
    <property type="protein sequence ID" value="KAF3336440.1"/>
    <property type="molecule type" value="Genomic_DNA"/>
</dbReference>